<feature type="chain" id="PRO_5047314697" evidence="1">
    <location>
        <begin position="23"/>
        <end position="86"/>
    </location>
</feature>
<sequence>MKLRATLVPLLYLACIAIAALACTEMAPDDGPAYGAEFEASTNRRHGLNGIPNWRVPTATLIEFEYLGHTHTCRIHRPSTRHCSIG</sequence>
<reference evidence="2 3" key="1">
    <citation type="submission" date="2020-09" db="EMBL/GenBank/DDBJ databases">
        <title>Genome sequences of Mycetohabitans spp.</title>
        <authorList>
            <person name="Carter M.E."/>
            <person name="Carpenter S.C.D."/>
            <person name="Bogdanove A.J."/>
        </authorList>
    </citation>
    <scope>NUCLEOTIDE SEQUENCE [LARGE SCALE GENOMIC DNA]</scope>
    <source>
        <strain evidence="2 3">B12</strain>
        <plasmid evidence="2 3">megaplasmid</plasmid>
    </source>
</reference>
<evidence type="ECO:0000256" key="1">
    <source>
        <dbReference type="SAM" id="SignalP"/>
    </source>
</evidence>
<feature type="signal peptide" evidence="1">
    <location>
        <begin position="1"/>
        <end position="22"/>
    </location>
</feature>
<dbReference type="PROSITE" id="PS51257">
    <property type="entry name" value="PROKAR_LIPOPROTEIN"/>
    <property type="match status" value="1"/>
</dbReference>
<dbReference type="RefSeq" id="WP_237071580.1">
    <property type="nucleotide sequence ID" value="NZ_CP062175.1"/>
</dbReference>
<geneLocation type="plasmid" evidence="2 3">
    <name>megaplasmid</name>
</geneLocation>
<gene>
    <name evidence="2" type="ORF">IHE29_00265</name>
</gene>
<evidence type="ECO:0000313" key="3">
    <source>
        <dbReference type="Proteomes" id="UP001493153"/>
    </source>
</evidence>
<evidence type="ECO:0000313" key="2">
    <source>
        <dbReference type="EMBL" id="WXK37833.1"/>
    </source>
</evidence>
<dbReference type="EMBL" id="CP062175">
    <property type="protein sequence ID" value="WXK37833.1"/>
    <property type="molecule type" value="Genomic_DNA"/>
</dbReference>
<proteinExistence type="predicted"/>
<keyword evidence="2" id="KW-0614">Plasmid</keyword>
<organism evidence="2 3">
    <name type="scientific">Mycetohabitans rhizoxinica</name>
    <dbReference type="NCBI Taxonomy" id="412963"/>
    <lineage>
        <taxon>Bacteria</taxon>
        <taxon>Pseudomonadati</taxon>
        <taxon>Pseudomonadota</taxon>
        <taxon>Betaproteobacteria</taxon>
        <taxon>Burkholderiales</taxon>
        <taxon>Burkholderiaceae</taxon>
        <taxon>Mycetohabitans</taxon>
    </lineage>
</organism>
<keyword evidence="3" id="KW-1185">Reference proteome</keyword>
<dbReference type="Proteomes" id="UP001493153">
    <property type="component" value="Plasmid megaplasmid"/>
</dbReference>
<keyword evidence="1" id="KW-0732">Signal</keyword>
<accession>A0ABZ2PS95</accession>
<protein>
    <submittedName>
        <fullName evidence="2">Uncharacterized protein</fullName>
    </submittedName>
</protein>
<name>A0ABZ2PS95_9BURK</name>